<keyword evidence="3" id="KW-1185">Reference proteome</keyword>
<dbReference type="eggNOG" id="ENOG5033DD6">
    <property type="taxonomic scope" value="Bacteria"/>
</dbReference>
<keyword evidence="1" id="KW-0472">Membrane</keyword>
<name>E8X1X6_GRATM</name>
<dbReference type="AlphaFoldDB" id="E8X1X6"/>
<feature type="transmembrane region" description="Helical" evidence="1">
    <location>
        <begin position="40"/>
        <end position="65"/>
    </location>
</feature>
<dbReference type="RefSeq" id="WP_013580453.1">
    <property type="nucleotide sequence ID" value="NC_015064.1"/>
</dbReference>
<reference evidence="3" key="1">
    <citation type="submission" date="2011-01" db="EMBL/GenBank/DDBJ databases">
        <title>Complete sequence of chromosome of Acidobacterium sp. MP5ACTX9.</title>
        <authorList>
            <consortium name="US DOE Joint Genome Institute"/>
            <person name="Lucas S."/>
            <person name="Copeland A."/>
            <person name="Lapidus A."/>
            <person name="Cheng J.-F."/>
            <person name="Goodwin L."/>
            <person name="Pitluck S."/>
            <person name="Teshima H."/>
            <person name="Detter J.C."/>
            <person name="Han C."/>
            <person name="Tapia R."/>
            <person name="Land M."/>
            <person name="Hauser L."/>
            <person name="Kyrpides N."/>
            <person name="Ivanova N."/>
            <person name="Ovchinnikova G."/>
            <person name="Pagani I."/>
            <person name="Rawat S.R."/>
            <person name="Mannisto M."/>
            <person name="Haggblom M.M."/>
            <person name="Woyke T."/>
        </authorList>
    </citation>
    <scope>NUCLEOTIDE SEQUENCE [LARGE SCALE GENOMIC DNA]</scope>
    <source>
        <strain evidence="3">MP5ACTX9</strain>
    </source>
</reference>
<dbReference type="EMBL" id="CP002480">
    <property type="protein sequence ID" value="ADW69137.1"/>
    <property type="molecule type" value="Genomic_DNA"/>
</dbReference>
<evidence type="ECO:0000313" key="2">
    <source>
        <dbReference type="EMBL" id="ADW69137.1"/>
    </source>
</evidence>
<evidence type="ECO:0000313" key="3">
    <source>
        <dbReference type="Proteomes" id="UP000000343"/>
    </source>
</evidence>
<feature type="transmembrane region" description="Helical" evidence="1">
    <location>
        <begin position="72"/>
        <end position="92"/>
    </location>
</feature>
<protein>
    <recommendedName>
        <fullName evidence="4">DoxX family protein</fullName>
    </recommendedName>
</protein>
<dbReference type="Proteomes" id="UP000000343">
    <property type="component" value="Chromosome"/>
</dbReference>
<gene>
    <name evidence="2" type="ordered locus">AciX9_2093</name>
</gene>
<proteinExistence type="predicted"/>
<dbReference type="PaxDb" id="1198114-AciX9_2093"/>
<dbReference type="OrthoDB" id="122849at2"/>
<organism evidence="3">
    <name type="scientific">Granulicella tundricola (strain ATCC BAA-1859 / DSM 23138 / MP5ACTX9)</name>
    <dbReference type="NCBI Taxonomy" id="1198114"/>
    <lineage>
        <taxon>Bacteria</taxon>
        <taxon>Pseudomonadati</taxon>
        <taxon>Acidobacteriota</taxon>
        <taxon>Terriglobia</taxon>
        <taxon>Terriglobales</taxon>
        <taxon>Acidobacteriaceae</taxon>
        <taxon>Granulicella</taxon>
    </lineage>
</organism>
<dbReference type="KEGG" id="acm:AciX9_2093"/>
<feature type="transmembrane region" description="Helical" evidence="1">
    <location>
        <begin position="7"/>
        <end position="28"/>
    </location>
</feature>
<dbReference type="STRING" id="1198114.AciX9_2093"/>
<accession>E8X1X6</accession>
<keyword evidence="1" id="KW-0812">Transmembrane</keyword>
<keyword evidence="1" id="KW-1133">Transmembrane helix</keyword>
<feature type="transmembrane region" description="Helical" evidence="1">
    <location>
        <begin position="98"/>
        <end position="121"/>
    </location>
</feature>
<evidence type="ECO:0000256" key="1">
    <source>
        <dbReference type="SAM" id="Phobius"/>
    </source>
</evidence>
<dbReference type="HOGENOM" id="CLU_148050_0_0_0"/>
<evidence type="ECO:0008006" key="4">
    <source>
        <dbReference type="Google" id="ProtNLM"/>
    </source>
</evidence>
<sequence>MKVASLVARYLLGIIFLVFGANGFLHFIPMQPMPPVATQFVTALAISHYMVLVFLLQLVGGILLLANRFVPLALTLLAPIIVNIVLTHLLMAPAGLPIAILVVILWVLVAARVWSAFTPLLQQRVES</sequence>